<protein>
    <submittedName>
        <fullName evidence="7">AI-2E family transporter</fullName>
    </submittedName>
</protein>
<evidence type="ECO:0000256" key="5">
    <source>
        <dbReference type="ARBA" id="ARBA00023136"/>
    </source>
</evidence>
<evidence type="ECO:0000256" key="4">
    <source>
        <dbReference type="ARBA" id="ARBA00022989"/>
    </source>
</evidence>
<comment type="similarity">
    <text evidence="2">Belongs to the autoinducer-2 exporter (AI-2E) (TC 2.A.86) family.</text>
</comment>
<feature type="transmembrane region" description="Helical" evidence="6">
    <location>
        <begin position="142"/>
        <end position="162"/>
    </location>
</feature>
<evidence type="ECO:0000256" key="1">
    <source>
        <dbReference type="ARBA" id="ARBA00004141"/>
    </source>
</evidence>
<evidence type="ECO:0000256" key="6">
    <source>
        <dbReference type="SAM" id="Phobius"/>
    </source>
</evidence>
<keyword evidence="4 6" id="KW-1133">Transmembrane helix</keyword>
<organism evidence="7 8">
    <name type="scientific">Vibrio ulleungensis</name>
    <dbReference type="NCBI Taxonomy" id="2807619"/>
    <lineage>
        <taxon>Bacteria</taxon>
        <taxon>Pseudomonadati</taxon>
        <taxon>Pseudomonadota</taxon>
        <taxon>Gammaproteobacteria</taxon>
        <taxon>Vibrionales</taxon>
        <taxon>Vibrionaceae</taxon>
        <taxon>Vibrio</taxon>
    </lineage>
</organism>
<keyword evidence="3 6" id="KW-0812">Transmembrane</keyword>
<feature type="transmembrane region" description="Helical" evidence="6">
    <location>
        <begin position="69"/>
        <end position="90"/>
    </location>
</feature>
<comment type="caution">
    <text evidence="7">The sequence shown here is derived from an EMBL/GenBank/DDBJ whole genome shotgun (WGS) entry which is preliminary data.</text>
</comment>
<dbReference type="Proteomes" id="UP000809621">
    <property type="component" value="Unassembled WGS sequence"/>
</dbReference>
<feature type="transmembrane region" description="Helical" evidence="6">
    <location>
        <begin position="15"/>
        <end position="48"/>
    </location>
</feature>
<dbReference type="RefSeq" id="WP_205157205.1">
    <property type="nucleotide sequence ID" value="NZ_JAFEUM010000001.1"/>
</dbReference>
<dbReference type="InterPro" id="IPR002549">
    <property type="entry name" value="AI-2E-like"/>
</dbReference>
<gene>
    <name evidence="7" type="ORF">JQC93_04285</name>
</gene>
<keyword evidence="5 6" id="KW-0472">Membrane</keyword>
<feature type="transmembrane region" description="Helical" evidence="6">
    <location>
        <begin position="264"/>
        <end position="282"/>
    </location>
</feature>
<feature type="transmembrane region" description="Helical" evidence="6">
    <location>
        <begin position="302"/>
        <end position="328"/>
    </location>
</feature>
<dbReference type="PANTHER" id="PTHR21716">
    <property type="entry name" value="TRANSMEMBRANE PROTEIN"/>
    <property type="match status" value="1"/>
</dbReference>
<feature type="transmembrane region" description="Helical" evidence="6">
    <location>
        <begin position="204"/>
        <end position="224"/>
    </location>
</feature>
<dbReference type="Pfam" id="PF01594">
    <property type="entry name" value="AI-2E_transport"/>
    <property type="match status" value="1"/>
</dbReference>
<name>A0ABS2HGM5_9VIBR</name>
<comment type="subcellular location">
    <subcellularLocation>
        <location evidence="1">Membrane</location>
        <topology evidence="1">Multi-pass membrane protein</topology>
    </subcellularLocation>
</comment>
<sequence length="347" mass="38076">MNNSESSIILDPQKIAYWTIILFGMMAMLIYGKALIIPIVLGVFLAVILSSTRQAVKLIPVIGKYLNDALVSVITLLVLVAIVLILSQALSSQVEEFTEFQPLYEERFNHLVAMLGNKVHFDVTTFGASSQFAGLLGWFGESISLVLSNVLLTFMFTMFLMAEQKMIPQKLASLAGTEEKAKNVQVVWQDIANSIQTYLSLKSIISALTAVATFAVLELMGVHFAAMWGILVFFINFIPNLGSILGVALPALQALLQFEQFTPVLIIVGLLTVVQFVIGNLIEPAYLGTKLNLSPFIVLVSLTFWGAIWGLVGMFLAVPLMVLVSLICRRISGLEWISTLLSIDGKR</sequence>
<evidence type="ECO:0000313" key="8">
    <source>
        <dbReference type="Proteomes" id="UP000809621"/>
    </source>
</evidence>
<keyword evidence="8" id="KW-1185">Reference proteome</keyword>
<accession>A0ABS2HGM5</accession>
<reference evidence="7 8" key="1">
    <citation type="submission" date="2021-02" db="EMBL/GenBank/DDBJ databases">
        <authorList>
            <person name="Park J.-S."/>
        </authorList>
    </citation>
    <scope>NUCLEOTIDE SEQUENCE [LARGE SCALE GENOMIC DNA]</scope>
    <source>
        <strain evidence="7 8">188UL20-2</strain>
    </source>
</reference>
<evidence type="ECO:0000256" key="2">
    <source>
        <dbReference type="ARBA" id="ARBA00009773"/>
    </source>
</evidence>
<proteinExistence type="inferred from homology"/>
<feature type="transmembrane region" description="Helical" evidence="6">
    <location>
        <begin position="230"/>
        <end position="252"/>
    </location>
</feature>
<evidence type="ECO:0000256" key="3">
    <source>
        <dbReference type="ARBA" id="ARBA00022692"/>
    </source>
</evidence>
<evidence type="ECO:0000313" key="7">
    <source>
        <dbReference type="EMBL" id="MBM7035617.1"/>
    </source>
</evidence>
<dbReference type="PANTHER" id="PTHR21716:SF64">
    <property type="entry name" value="AI-2 TRANSPORT PROTEIN TQSA"/>
    <property type="match status" value="1"/>
</dbReference>
<dbReference type="EMBL" id="JAFEUM010000001">
    <property type="protein sequence ID" value="MBM7035617.1"/>
    <property type="molecule type" value="Genomic_DNA"/>
</dbReference>